<dbReference type="EMBL" id="BASE01000098">
    <property type="protein sequence ID" value="GAM15884.1"/>
    <property type="molecule type" value="Genomic_DNA"/>
</dbReference>
<dbReference type="PRINTS" id="PR00096">
    <property type="entry name" value="GATASE"/>
</dbReference>
<evidence type="ECO:0000313" key="3">
    <source>
        <dbReference type="EMBL" id="GAM15884.1"/>
    </source>
</evidence>
<dbReference type="GO" id="GO:0016740">
    <property type="term" value="F:transferase activity"/>
    <property type="evidence" value="ECO:0007669"/>
    <property type="project" value="UniProtKB-KW"/>
</dbReference>
<evidence type="ECO:0000256" key="1">
    <source>
        <dbReference type="ARBA" id="ARBA00022962"/>
    </source>
</evidence>
<dbReference type="InterPro" id="IPR017926">
    <property type="entry name" value="GATASE"/>
</dbReference>
<comment type="caution">
    <text evidence="3">The sequence shown here is derived from an EMBL/GenBank/DDBJ whole genome shotgun (WGS) entry which is preliminary data.</text>
</comment>
<reference evidence="3 4" key="1">
    <citation type="submission" date="2013-06" db="EMBL/GenBank/DDBJ databases">
        <title>Whole genome shotgun sequence of Bacillus selenatarsenatis SF-1.</title>
        <authorList>
            <person name="Kuroda M."/>
            <person name="Sei K."/>
            <person name="Yamashita M."/>
            <person name="Ike M."/>
        </authorList>
    </citation>
    <scope>NUCLEOTIDE SEQUENCE [LARGE SCALE GENOMIC DNA]</scope>
    <source>
        <strain evidence="3 4">SF-1</strain>
    </source>
</reference>
<dbReference type="RefSeq" id="WP_041967505.1">
    <property type="nucleotide sequence ID" value="NZ_BASE01000098.1"/>
</dbReference>
<evidence type="ECO:0000259" key="2">
    <source>
        <dbReference type="Pfam" id="PF00117"/>
    </source>
</evidence>
<dbReference type="OrthoDB" id="9804328at2"/>
<protein>
    <submittedName>
        <fullName evidence="3">Anthranilate synthase, amidotransferase component</fullName>
        <ecNumber evidence="3">4.1.3.27</ecNumber>
    </submittedName>
</protein>
<dbReference type="CDD" id="cd01743">
    <property type="entry name" value="GATase1_Anthranilate_Synthase"/>
    <property type="match status" value="1"/>
</dbReference>
<keyword evidence="1" id="KW-0315">Glutamine amidotransferase</keyword>
<dbReference type="InterPro" id="IPR006221">
    <property type="entry name" value="TrpG/PapA_dom"/>
</dbReference>
<accession>A0A0A8X9G2</accession>
<dbReference type="STRING" id="1321606.SAMD00020551_4055"/>
<dbReference type="EC" id="4.1.3.27" evidence="3"/>
<dbReference type="PRINTS" id="PR00097">
    <property type="entry name" value="ANTSNTHASEII"/>
</dbReference>
<dbReference type="PANTHER" id="PTHR43418">
    <property type="entry name" value="MULTIFUNCTIONAL TRYPTOPHAN BIOSYNTHESIS PROTEIN-RELATED"/>
    <property type="match status" value="1"/>
</dbReference>
<dbReference type="PROSITE" id="PS51273">
    <property type="entry name" value="GATASE_TYPE_1"/>
    <property type="match status" value="1"/>
</dbReference>
<dbReference type="PRINTS" id="PR00099">
    <property type="entry name" value="CPSGATASE"/>
</dbReference>
<gene>
    <name evidence="3" type="ORF">SAMD00020551_4055</name>
</gene>
<keyword evidence="3" id="KW-0456">Lyase</keyword>
<proteinExistence type="predicted"/>
<dbReference type="NCBIfam" id="TIGR00566">
    <property type="entry name" value="trpG_papA"/>
    <property type="match status" value="1"/>
</dbReference>
<evidence type="ECO:0000313" key="4">
    <source>
        <dbReference type="Proteomes" id="UP000031014"/>
    </source>
</evidence>
<dbReference type="SUPFAM" id="SSF52317">
    <property type="entry name" value="Class I glutamine amidotransferase-like"/>
    <property type="match status" value="1"/>
</dbReference>
<dbReference type="PANTHER" id="PTHR43418:SF8">
    <property type="entry name" value="SYNTHASE COMPONENT II, PUTATIVE-RELATED"/>
    <property type="match status" value="1"/>
</dbReference>
<dbReference type="GO" id="GO:0005829">
    <property type="term" value="C:cytosol"/>
    <property type="evidence" value="ECO:0007669"/>
    <property type="project" value="TreeGrafter"/>
</dbReference>
<dbReference type="Proteomes" id="UP000031014">
    <property type="component" value="Unassembled WGS sequence"/>
</dbReference>
<dbReference type="AlphaFoldDB" id="A0A0A8X9G2"/>
<feature type="domain" description="Glutamine amidotransferase" evidence="2">
    <location>
        <begin position="3"/>
        <end position="187"/>
    </location>
</feature>
<organism evidence="3 4">
    <name type="scientific">Mesobacillus selenatarsenatis (strain DSM 18680 / JCM 14380 / FERM P-15431 / SF-1)</name>
    <dbReference type="NCBI Taxonomy" id="1321606"/>
    <lineage>
        <taxon>Bacteria</taxon>
        <taxon>Bacillati</taxon>
        <taxon>Bacillota</taxon>
        <taxon>Bacilli</taxon>
        <taxon>Bacillales</taxon>
        <taxon>Bacillaceae</taxon>
        <taxon>Mesobacillus</taxon>
    </lineage>
</organism>
<keyword evidence="3" id="KW-0808">Transferase</keyword>
<dbReference type="InterPro" id="IPR050472">
    <property type="entry name" value="Anth_synth/Amidotransfase"/>
</dbReference>
<dbReference type="FunFam" id="3.40.50.880:FF:000003">
    <property type="entry name" value="Anthranilate synthase component II"/>
    <property type="match status" value="1"/>
</dbReference>
<name>A0A0A8X9G2_MESS1</name>
<keyword evidence="4" id="KW-1185">Reference proteome</keyword>
<dbReference type="GO" id="GO:0000162">
    <property type="term" value="P:L-tryptophan biosynthetic process"/>
    <property type="evidence" value="ECO:0007669"/>
    <property type="project" value="TreeGrafter"/>
</dbReference>
<dbReference type="InterPro" id="IPR029062">
    <property type="entry name" value="Class_I_gatase-like"/>
</dbReference>
<dbReference type="Pfam" id="PF00117">
    <property type="entry name" value="GATase"/>
    <property type="match status" value="1"/>
</dbReference>
<dbReference type="GO" id="GO:0004049">
    <property type="term" value="F:anthranilate synthase activity"/>
    <property type="evidence" value="ECO:0007669"/>
    <property type="project" value="UniProtKB-EC"/>
</dbReference>
<dbReference type="Gene3D" id="3.40.50.880">
    <property type="match status" value="1"/>
</dbReference>
<sequence>MILLIDNYDSFTYNLYQYLSELGAEVKTVRNDKISVQEILRMEPDAIVLSPGPGRPEQAGICVEAVKQLAHTIPILGICLGHQAIAHSFGSSIIKAKKVRHGKESKLLHTGTSLMNNLEEYPEVMRYHSLVIDRMTLNEDFEVLAEAVDDQEIMAIKHKNYPLYGLQFHPESIGTKSGKQILSNFLSEIRKETKAYEILS</sequence>